<dbReference type="GO" id="GO:0005762">
    <property type="term" value="C:mitochondrial large ribosomal subunit"/>
    <property type="evidence" value="ECO:0007669"/>
    <property type="project" value="TreeGrafter"/>
</dbReference>
<dbReference type="PANTHER" id="PTHR28266:SF1">
    <property type="entry name" value="LARGE RIBOSOMAL SUBUNIT PROTEIN ML58"/>
    <property type="match status" value="1"/>
</dbReference>
<dbReference type="STRING" id="5486.A0A367YLE2"/>
<protein>
    <recommendedName>
        <fullName evidence="3">54S ribosomal protein L20, mitochondrial</fullName>
    </recommendedName>
</protein>
<proteinExistence type="predicted"/>
<dbReference type="InterPro" id="IPR024388">
    <property type="entry name" value="Ribosomal_mL58"/>
</dbReference>
<accession>A0A367YLE2</accession>
<keyword evidence="2" id="KW-1185">Reference proteome</keyword>
<reference evidence="1 2" key="1">
    <citation type="submission" date="2018-06" db="EMBL/GenBank/DDBJ databases">
        <title>Whole genome sequencing of Candida tropicalis (genome annotated by CSBL at Korea University).</title>
        <authorList>
            <person name="Ahn J."/>
        </authorList>
    </citation>
    <scope>NUCLEOTIDE SEQUENCE [LARGE SCALE GENOMIC DNA]</scope>
    <source>
        <strain evidence="1 2">ATCC 20962</strain>
    </source>
</reference>
<evidence type="ECO:0000313" key="2">
    <source>
        <dbReference type="Proteomes" id="UP000253472"/>
    </source>
</evidence>
<dbReference type="Pfam" id="PF12824">
    <property type="entry name" value="MRP-L20"/>
    <property type="match status" value="1"/>
</dbReference>
<comment type="caution">
    <text evidence="1">The sequence shown here is derived from an EMBL/GenBank/DDBJ whole genome shotgun (WGS) entry which is preliminary data.</text>
</comment>
<dbReference type="GO" id="GO:0003735">
    <property type="term" value="F:structural constituent of ribosome"/>
    <property type="evidence" value="ECO:0007669"/>
    <property type="project" value="TreeGrafter"/>
</dbReference>
<gene>
    <name evidence="1" type="ORF">Cantr_01595</name>
</gene>
<sequence length="173" mass="20731">MFRTSIRRVSTKSIPYEPVPKNKYNQARSTFNFKPVPTEGLVYNPPAAIVKPYMETPYLFLPPHDPRREFAKQKSIDPEVVKEMPIIRQHKAPHQRLYNVTAETILKIKQLRKEDPARWSMEEISKEFGIELPKLYYFFRGERQREIKAKPTVISKTVLDRQKRRELWLRNEY</sequence>
<dbReference type="EMBL" id="QLNQ01000019">
    <property type="protein sequence ID" value="RCK65822.1"/>
    <property type="molecule type" value="Genomic_DNA"/>
</dbReference>
<dbReference type="Proteomes" id="UP000253472">
    <property type="component" value="Unassembled WGS sequence"/>
</dbReference>
<evidence type="ECO:0000313" key="1">
    <source>
        <dbReference type="EMBL" id="RCK65822.1"/>
    </source>
</evidence>
<dbReference type="PANTHER" id="PTHR28266">
    <property type="entry name" value="54S RIBOSOMAL PROTEIN L20, MITOCHONDRIAL"/>
    <property type="match status" value="1"/>
</dbReference>
<dbReference type="AlphaFoldDB" id="A0A367YLE2"/>
<name>A0A367YLE2_9ASCO</name>
<evidence type="ECO:0008006" key="3">
    <source>
        <dbReference type="Google" id="ProtNLM"/>
    </source>
</evidence>
<dbReference type="OrthoDB" id="6021263at2759"/>
<organism evidence="1 2">
    <name type="scientific">Candida viswanathii</name>
    <dbReference type="NCBI Taxonomy" id="5486"/>
    <lineage>
        <taxon>Eukaryota</taxon>
        <taxon>Fungi</taxon>
        <taxon>Dikarya</taxon>
        <taxon>Ascomycota</taxon>
        <taxon>Saccharomycotina</taxon>
        <taxon>Pichiomycetes</taxon>
        <taxon>Debaryomycetaceae</taxon>
        <taxon>Candida/Lodderomyces clade</taxon>
        <taxon>Candida</taxon>
    </lineage>
</organism>